<organism evidence="1">
    <name type="scientific">marine sediment metagenome</name>
    <dbReference type="NCBI Taxonomy" id="412755"/>
    <lineage>
        <taxon>unclassified sequences</taxon>
        <taxon>metagenomes</taxon>
        <taxon>ecological metagenomes</taxon>
    </lineage>
</organism>
<dbReference type="Gene3D" id="1.10.287.1080">
    <property type="entry name" value="MazG-like"/>
    <property type="match status" value="1"/>
</dbReference>
<proteinExistence type="predicted"/>
<dbReference type="SUPFAM" id="SSF101386">
    <property type="entry name" value="all-alpha NTP pyrophosphatases"/>
    <property type="match status" value="1"/>
</dbReference>
<accession>A0A0F9GVV2</accession>
<dbReference type="EMBL" id="LAZR01016798">
    <property type="protein sequence ID" value="KKM02965.1"/>
    <property type="molecule type" value="Genomic_DNA"/>
</dbReference>
<evidence type="ECO:0000313" key="1">
    <source>
        <dbReference type="EMBL" id="KKM02965.1"/>
    </source>
</evidence>
<feature type="non-terminal residue" evidence="1">
    <location>
        <position position="1"/>
    </location>
</feature>
<name>A0A0F9GVV2_9ZZZZ</name>
<sequence length="82" mass="9620">ITRPENARLAARMRDEMSLKLDLSKNREKLHWDQTTNHYLFARLVQEVEELRDAIYNNESERVWEEAADVANFAAMLADNNA</sequence>
<protein>
    <submittedName>
        <fullName evidence="1">Uncharacterized protein</fullName>
    </submittedName>
</protein>
<dbReference type="AlphaFoldDB" id="A0A0F9GVV2"/>
<reference evidence="1" key="1">
    <citation type="journal article" date="2015" name="Nature">
        <title>Complex archaea that bridge the gap between prokaryotes and eukaryotes.</title>
        <authorList>
            <person name="Spang A."/>
            <person name="Saw J.H."/>
            <person name="Jorgensen S.L."/>
            <person name="Zaremba-Niedzwiedzka K."/>
            <person name="Martijn J."/>
            <person name="Lind A.E."/>
            <person name="van Eijk R."/>
            <person name="Schleper C."/>
            <person name="Guy L."/>
            <person name="Ettema T.J."/>
        </authorList>
    </citation>
    <scope>NUCLEOTIDE SEQUENCE</scope>
</reference>
<comment type="caution">
    <text evidence="1">The sequence shown here is derived from an EMBL/GenBank/DDBJ whole genome shotgun (WGS) entry which is preliminary data.</text>
</comment>
<gene>
    <name evidence="1" type="ORF">LCGC14_1779230</name>
</gene>